<dbReference type="InterPro" id="IPR016037">
    <property type="entry name" value="DHQ_synth_AroB"/>
</dbReference>
<evidence type="ECO:0000256" key="14">
    <source>
        <dbReference type="ARBA" id="ARBA00023141"/>
    </source>
</evidence>
<gene>
    <name evidence="17" type="primary">aroB</name>
    <name evidence="20" type="ORF">H9649_16610</name>
</gene>
<evidence type="ECO:0000256" key="8">
    <source>
        <dbReference type="ARBA" id="ARBA00022490"/>
    </source>
</evidence>
<dbReference type="Proteomes" id="UP000626786">
    <property type="component" value="Unassembled WGS sequence"/>
</dbReference>
<feature type="binding site" evidence="17">
    <location>
        <position position="264"/>
    </location>
    <ligand>
        <name>Zn(2+)</name>
        <dbReference type="ChEBI" id="CHEBI:29105"/>
    </ligand>
</feature>
<evidence type="ECO:0000256" key="3">
    <source>
        <dbReference type="ARBA" id="ARBA00004496"/>
    </source>
</evidence>
<keyword evidence="21" id="KW-1185">Reference proteome</keyword>
<dbReference type="InterPro" id="IPR030960">
    <property type="entry name" value="DHQS/DOIS_N"/>
</dbReference>
<evidence type="ECO:0000256" key="2">
    <source>
        <dbReference type="ARBA" id="ARBA00001911"/>
    </source>
</evidence>
<protein>
    <recommendedName>
        <fullName evidence="7 17">3-dehydroquinate synthase</fullName>
        <shortName evidence="17">DHQS</shortName>
        <ecNumber evidence="6 17">4.2.3.4</ecNumber>
    </recommendedName>
</protein>
<dbReference type="RefSeq" id="WP_191696017.1">
    <property type="nucleotide sequence ID" value="NZ_JACSQN010000024.1"/>
</dbReference>
<keyword evidence="15 17" id="KW-0456">Lyase</keyword>
<evidence type="ECO:0000256" key="17">
    <source>
        <dbReference type="HAMAP-Rule" id="MF_00110"/>
    </source>
</evidence>
<dbReference type="PIRSF" id="PIRSF001455">
    <property type="entry name" value="DHQ_synth"/>
    <property type="match status" value="1"/>
</dbReference>
<comment type="caution">
    <text evidence="17">Lacks conserved residue(s) required for the propagation of feature annotation.</text>
</comment>
<dbReference type="InterPro" id="IPR030963">
    <property type="entry name" value="DHQ_synth_fam"/>
</dbReference>
<feature type="binding site" evidence="17">
    <location>
        <position position="185"/>
    </location>
    <ligand>
        <name>Zn(2+)</name>
        <dbReference type="ChEBI" id="CHEBI:29105"/>
    </ligand>
</feature>
<evidence type="ECO:0000256" key="5">
    <source>
        <dbReference type="ARBA" id="ARBA00005412"/>
    </source>
</evidence>
<evidence type="ECO:0000256" key="6">
    <source>
        <dbReference type="ARBA" id="ARBA00013031"/>
    </source>
</evidence>
<evidence type="ECO:0000256" key="10">
    <source>
        <dbReference type="ARBA" id="ARBA00022723"/>
    </source>
</evidence>
<feature type="domain" description="3-dehydroquinate synthase C-terminal" evidence="19">
    <location>
        <begin position="182"/>
        <end position="325"/>
    </location>
</feature>
<dbReference type="Pfam" id="PF24621">
    <property type="entry name" value="DHQS_C"/>
    <property type="match status" value="1"/>
</dbReference>
<evidence type="ECO:0000259" key="19">
    <source>
        <dbReference type="Pfam" id="PF24621"/>
    </source>
</evidence>
<proteinExistence type="inferred from homology"/>
<dbReference type="Gene3D" id="3.40.50.1970">
    <property type="match status" value="1"/>
</dbReference>
<dbReference type="HAMAP" id="MF_00110">
    <property type="entry name" value="DHQ_synthase"/>
    <property type="match status" value="1"/>
</dbReference>
<feature type="domain" description="3-dehydroquinate synthase N-terminal" evidence="18">
    <location>
        <begin position="71"/>
        <end position="180"/>
    </location>
</feature>
<evidence type="ECO:0000256" key="7">
    <source>
        <dbReference type="ARBA" id="ARBA00017684"/>
    </source>
</evidence>
<dbReference type="InterPro" id="IPR056179">
    <property type="entry name" value="DHQS_C"/>
</dbReference>
<feature type="binding site" evidence="17">
    <location>
        <position position="152"/>
    </location>
    <ligand>
        <name>NAD(+)</name>
        <dbReference type="ChEBI" id="CHEBI:57540"/>
    </ligand>
</feature>
<comment type="subcellular location">
    <subcellularLocation>
        <location evidence="3 17">Cytoplasm</location>
    </subcellularLocation>
</comment>
<evidence type="ECO:0000256" key="1">
    <source>
        <dbReference type="ARBA" id="ARBA00001393"/>
    </source>
</evidence>
<name>A0ABR8UDT0_9BACL</name>
<evidence type="ECO:0000313" key="20">
    <source>
        <dbReference type="EMBL" id="MBD7986193.1"/>
    </source>
</evidence>
<dbReference type="InterPro" id="IPR050071">
    <property type="entry name" value="Dehydroquinate_synthase"/>
</dbReference>
<evidence type="ECO:0000256" key="9">
    <source>
        <dbReference type="ARBA" id="ARBA00022605"/>
    </source>
</evidence>
<evidence type="ECO:0000256" key="16">
    <source>
        <dbReference type="ARBA" id="ARBA00023285"/>
    </source>
</evidence>
<evidence type="ECO:0000256" key="4">
    <source>
        <dbReference type="ARBA" id="ARBA00004661"/>
    </source>
</evidence>
<feature type="binding site" evidence="17">
    <location>
        <begin position="131"/>
        <end position="132"/>
    </location>
    <ligand>
        <name>NAD(+)</name>
        <dbReference type="ChEBI" id="CHEBI:57540"/>
    </ligand>
</feature>
<dbReference type="PANTHER" id="PTHR43622:SF7">
    <property type="entry name" value="3-DEHYDROQUINATE SYNTHASE, CHLOROPLASTIC"/>
    <property type="match status" value="1"/>
</dbReference>
<dbReference type="Pfam" id="PF01761">
    <property type="entry name" value="DHQ_synthase"/>
    <property type="match status" value="1"/>
</dbReference>
<dbReference type="CDD" id="cd08195">
    <property type="entry name" value="DHQS"/>
    <property type="match status" value="1"/>
</dbReference>
<keyword evidence="16 17" id="KW-0170">Cobalt</keyword>
<comment type="cofactor">
    <cofactor evidence="17">
        <name>Co(2+)</name>
        <dbReference type="ChEBI" id="CHEBI:48828"/>
    </cofactor>
    <cofactor evidence="17">
        <name>Zn(2+)</name>
        <dbReference type="ChEBI" id="CHEBI:29105"/>
    </cofactor>
    <text evidence="17">Binds 1 divalent metal cation per subunit. Can use either Co(2+) or Zn(2+).</text>
</comment>
<keyword evidence="11 17" id="KW-0547">Nucleotide-binding</keyword>
<evidence type="ECO:0000256" key="15">
    <source>
        <dbReference type="ARBA" id="ARBA00023239"/>
    </source>
</evidence>
<feature type="binding site" evidence="17">
    <location>
        <position position="247"/>
    </location>
    <ligand>
        <name>Zn(2+)</name>
        <dbReference type="ChEBI" id="CHEBI:29105"/>
    </ligand>
</feature>
<keyword evidence="12 17" id="KW-0862">Zinc</keyword>
<keyword evidence="9 17" id="KW-0028">Amino-acid biosynthesis</keyword>
<comment type="function">
    <text evidence="17">Catalyzes the conversion of 3-deoxy-D-arabino-heptulosonate 7-phosphate (DAHP) to dehydroquinate (DHQ).</text>
</comment>
<feature type="binding site" evidence="17">
    <location>
        <begin position="107"/>
        <end position="111"/>
    </location>
    <ligand>
        <name>NAD(+)</name>
        <dbReference type="ChEBI" id="CHEBI:57540"/>
    </ligand>
</feature>
<accession>A0ABR8UDT0</accession>
<evidence type="ECO:0000259" key="18">
    <source>
        <dbReference type="Pfam" id="PF01761"/>
    </source>
</evidence>
<evidence type="ECO:0000256" key="12">
    <source>
        <dbReference type="ARBA" id="ARBA00022833"/>
    </source>
</evidence>
<reference evidence="20 21" key="1">
    <citation type="submission" date="2020-08" db="EMBL/GenBank/DDBJ databases">
        <title>A Genomic Blueprint of the Chicken Gut Microbiome.</title>
        <authorList>
            <person name="Gilroy R."/>
            <person name="Ravi A."/>
            <person name="Getino M."/>
            <person name="Pursley I."/>
            <person name="Horton D.L."/>
            <person name="Alikhan N.-F."/>
            <person name="Baker D."/>
            <person name="Gharbi K."/>
            <person name="Hall N."/>
            <person name="Watson M."/>
            <person name="Adriaenssens E.M."/>
            <person name="Foster-Nyarko E."/>
            <person name="Jarju S."/>
            <person name="Secka A."/>
            <person name="Antonio M."/>
            <person name="Oren A."/>
            <person name="Chaudhuri R."/>
            <person name="La Ragione R.M."/>
            <person name="Hildebrand F."/>
            <person name="Pallen M.J."/>
        </authorList>
    </citation>
    <scope>NUCLEOTIDE SEQUENCE [LARGE SCALE GENOMIC DNA]</scope>
    <source>
        <strain evidence="20 21">Sa2YVA2</strain>
    </source>
</reference>
<dbReference type="EC" id="4.2.3.4" evidence="6 17"/>
<organism evidence="20 21">
    <name type="scientific">Sporosarcina quadrami</name>
    <dbReference type="NCBI Taxonomy" id="2762234"/>
    <lineage>
        <taxon>Bacteria</taxon>
        <taxon>Bacillati</taxon>
        <taxon>Bacillota</taxon>
        <taxon>Bacilli</taxon>
        <taxon>Bacillales</taxon>
        <taxon>Caryophanaceae</taxon>
        <taxon>Sporosarcina</taxon>
    </lineage>
</organism>
<keyword evidence="13 17" id="KW-0520">NAD</keyword>
<dbReference type="NCBIfam" id="TIGR01357">
    <property type="entry name" value="aroB"/>
    <property type="match status" value="1"/>
</dbReference>
<dbReference type="PANTHER" id="PTHR43622">
    <property type="entry name" value="3-DEHYDROQUINATE SYNTHASE"/>
    <property type="match status" value="1"/>
</dbReference>
<comment type="cofactor">
    <cofactor evidence="2 17">
        <name>NAD(+)</name>
        <dbReference type="ChEBI" id="CHEBI:57540"/>
    </cofactor>
</comment>
<comment type="caution">
    <text evidence="20">The sequence shown here is derived from an EMBL/GenBank/DDBJ whole genome shotgun (WGS) entry which is preliminary data.</text>
</comment>
<feature type="binding site" evidence="17">
    <location>
        <position position="143"/>
    </location>
    <ligand>
        <name>NAD(+)</name>
        <dbReference type="ChEBI" id="CHEBI:57540"/>
    </ligand>
</feature>
<dbReference type="Gene3D" id="1.20.1090.10">
    <property type="entry name" value="Dehydroquinate synthase-like - alpha domain"/>
    <property type="match status" value="1"/>
</dbReference>
<evidence type="ECO:0000256" key="13">
    <source>
        <dbReference type="ARBA" id="ARBA00023027"/>
    </source>
</evidence>
<evidence type="ECO:0000313" key="21">
    <source>
        <dbReference type="Proteomes" id="UP000626786"/>
    </source>
</evidence>
<comment type="pathway">
    <text evidence="4 17">Metabolic intermediate biosynthesis; chorismate biosynthesis; chorismate from D-erythrose 4-phosphate and phosphoenolpyruvate: step 2/7.</text>
</comment>
<keyword evidence="10 17" id="KW-0479">Metal-binding</keyword>
<keyword evidence="14 17" id="KW-0057">Aromatic amino acid biosynthesis</keyword>
<evidence type="ECO:0000256" key="11">
    <source>
        <dbReference type="ARBA" id="ARBA00022741"/>
    </source>
</evidence>
<sequence>MGTLSVQLPDVTYDVHIGNDVYELFSSRYKSLLESADKVGIIVDEQVANLHLPVLVDALCKFGIQPIIKLVPAGEQCKTAAVYVDCQSFLLREGFTRNSLLFAFGGGACGDLTGFIAATYMRGIRFIQCPTTILAHDSAVGGKTAINLPEGKNMVGAFHQPTAVLFETSLFQTLPPREIRSGLTELIKHAFISDPVWSEQLLSRDSFVAPTEEWLEEELLKGIQVKADIVAKDEFEQSTRKYLNFGHTFGHAVEAVCGFGGLSHGECVMIGMAYSFILSERHGEIDASFTNRFLQFAEDNGYTFNPVLEHSFNEFLAFMIKDKKATNGEMNFVILKKLGSPVVKKMSTKECEEVFNELTSRIGRGKTNDSSRN</sequence>
<dbReference type="GO" id="GO:0003856">
    <property type="term" value="F:3-dehydroquinate synthase activity"/>
    <property type="evidence" value="ECO:0007669"/>
    <property type="project" value="UniProtKB-EC"/>
</dbReference>
<comment type="similarity">
    <text evidence="5 17">Belongs to the sugar phosphate cyclases superfamily. Dehydroquinate synthase family.</text>
</comment>
<dbReference type="SUPFAM" id="SSF56796">
    <property type="entry name" value="Dehydroquinate synthase-like"/>
    <property type="match status" value="1"/>
</dbReference>
<dbReference type="EMBL" id="JACSQN010000024">
    <property type="protein sequence ID" value="MBD7986193.1"/>
    <property type="molecule type" value="Genomic_DNA"/>
</dbReference>
<keyword evidence="8 17" id="KW-0963">Cytoplasm</keyword>
<comment type="catalytic activity">
    <reaction evidence="1 17">
        <text>7-phospho-2-dehydro-3-deoxy-D-arabino-heptonate = 3-dehydroquinate + phosphate</text>
        <dbReference type="Rhea" id="RHEA:21968"/>
        <dbReference type="ChEBI" id="CHEBI:32364"/>
        <dbReference type="ChEBI" id="CHEBI:43474"/>
        <dbReference type="ChEBI" id="CHEBI:58394"/>
        <dbReference type="EC" id="4.2.3.4"/>
    </reaction>
</comment>